<keyword evidence="13 14" id="KW-0998">Cell outer membrane</keyword>
<keyword evidence="6 14" id="KW-0812">Transmembrane</keyword>
<keyword evidence="10 16" id="KW-0798">TonB box</keyword>
<organism evidence="21 22">
    <name type="scientific">Janthinobacterium fluminis</name>
    <dbReference type="NCBI Taxonomy" id="2987524"/>
    <lineage>
        <taxon>Bacteria</taxon>
        <taxon>Pseudomonadati</taxon>
        <taxon>Pseudomonadota</taxon>
        <taxon>Betaproteobacteria</taxon>
        <taxon>Burkholderiales</taxon>
        <taxon>Oxalobacteraceae</taxon>
        <taxon>Janthinobacterium</taxon>
    </lineage>
</organism>
<accession>A0ABT5K4S6</accession>
<dbReference type="Pfam" id="PF07715">
    <property type="entry name" value="Plug"/>
    <property type="match status" value="1"/>
</dbReference>
<evidence type="ECO:0000256" key="3">
    <source>
        <dbReference type="ARBA" id="ARBA00022448"/>
    </source>
</evidence>
<keyword evidence="3 14" id="KW-0813">Transport</keyword>
<evidence type="ECO:0000256" key="11">
    <source>
        <dbReference type="ARBA" id="ARBA00023136"/>
    </source>
</evidence>
<dbReference type="InterPro" id="IPR039426">
    <property type="entry name" value="TonB-dep_rcpt-like"/>
</dbReference>
<evidence type="ECO:0000256" key="13">
    <source>
        <dbReference type="ARBA" id="ARBA00023237"/>
    </source>
</evidence>
<dbReference type="PANTHER" id="PTHR32552:SF74">
    <property type="entry name" value="HYDROXAMATE SIDEROPHORE RECEPTOR FHUE"/>
    <property type="match status" value="1"/>
</dbReference>
<proteinExistence type="inferred from homology"/>
<evidence type="ECO:0000259" key="19">
    <source>
        <dbReference type="Pfam" id="PF00593"/>
    </source>
</evidence>
<dbReference type="CDD" id="cd01347">
    <property type="entry name" value="ligand_gated_channel"/>
    <property type="match status" value="1"/>
</dbReference>
<evidence type="ECO:0000256" key="15">
    <source>
        <dbReference type="PROSITE-ProRule" id="PRU10144"/>
    </source>
</evidence>
<evidence type="ECO:0000256" key="12">
    <source>
        <dbReference type="ARBA" id="ARBA00023170"/>
    </source>
</evidence>
<feature type="compositionally biased region" description="Low complexity" evidence="17">
    <location>
        <begin position="57"/>
        <end position="79"/>
    </location>
</feature>
<feature type="signal peptide" evidence="18">
    <location>
        <begin position="1"/>
        <end position="36"/>
    </location>
</feature>
<reference evidence="21 22" key="1">
    <citation type="submission" date="2022-10" db="EMBL/GenBank/DDBJ databases">
        <title>Janthinobacterium sp. hw3 Genome sequencing.</title>
        <authorList>
            <person name="Park S."/>
        </authorList>
    </citation>
    <scope>NUCLEOTIDE SEQUENCE [LARGE SCALE GENOMIC DNA]</scope>
    <source>
        <strain evidence="22">hw3</strain>
    </source>
</reference>
<feature type="domain" description="TonB-dependent receptor-like beta-barrel" evidence="19">
    <location>
        <begin position="278"/>
        <end position="705"/>
    </location>
</feature>
<dbReference type="Pfam" id="PF00593">
    <property type="entry name" value="TonB_dep_Rec_b-barrel"/>
    <property type="match status" value="1"/>
</dbReference>
<feature type="chain" id="PRO_5045447682" evidence="18">
    <location>
        <begin position="37"/>
        <end position="737"/>
    </location>
</feature>
<evidence type="ECO:0000256" key="8">
    <source>
        <dbReference type="ARBA" id="ARBA00023004"/>
    </source>
</evidence>
<keyword evidence="5" id="KW-0410">Iron transport</keyword>
<sequence>MKIKNISTHTPPPPRRSALALQFALAGLSLGGAAHAQQAGVEAAHEARRLPAVTVTAGANTTTEGSHSYTTGGSTAATGLNLSIRDTPQSVTVVTRERIDDQAMQSVFDVVNNTTGVSAKPIDSVRDYYYARGFQVDSVQIDGTPMSGSNAGEAKADMAIYDRVEIVRGATGLLNGAGSPSASVNLVRKHADSKTFTGAASVGLGSWGQRNGSVDLTTPLNGDGSVRARFVAGAERKNSFIDLENTRKTVFYGVLDADLSPDTHLSVGISEQRDTRRGSHWAGLPIWYSDGSRTNWGRSKTAAADWNYWATQQRTGFVTLEHRLANQWTLKAVASQRNNAGQQRLNWMDSYYMGRLDRATGFGLVTQQTAYDLTEKQSDFGVHAAGPFELLGRKHELAAGLMHGKHKLHWLMSEPPGSMLAADFNKWTGAYPEETWPAYATSQKDITTQTSAYAAARLQVSDTLKVISGARVSNWSKRGEVVGKEYTMRHNGVVTPYLGLVYDLGAQSSLYASYTDIFDPQDKRDRNGNYLKPLVGKNYEVGAKGELLDGKLNASFALFRIEQDNMGVRDGDQTVPDTKEAAYKTADGTKTQGYEFELSGELAPGWNMSLGWTQFTAKDAAGKAINTDHPHKMLKLFSKYRLRGEWSKLAVGGGVNWEGRSYDTLNNIRTGAEEQVGQGAYAVASLMAHYEISKQLSVQVNVNNVFDKKYYNNQIGVFKNLSYGAPRKLLATLKYTF</sequence>
<evidence type="ECO:0000259" key="20">
    <source>
        <dbReference type="Pfam" id="PF07715"/>
    </source>
</evidence>
<comment type="similarity">
    <text evidence="2 14 16">Belongs to the TonB-dependent receptor family.</text>
</comment>
<evidence type="ECO:0000256" key="16">
    <source>
        <dbReference type="RuleBase" id="RU003357"/>
    </source>
</evidence>
<keyword evidence="9" id="KW-0406">Ion transport</keyword>
<keyword evidence="22" id="KW-1185">Reference proteome</keyword>
<feature type="domain" description="TonB-dependent receptor plug" evidence="20">
    <location>
        <begin position="84"/>
        <end position="181"/>
    </location>
</feature>
<feature type="region of interest" description="Disordered" evidence="17">
    <location>
        <begin position="57"/>
        <end position="80"/>
    </location>
</feature>
<keyword evidence="4 14" id="KW-1134">Transmembrane beta strand</keyword>
<keyword evidence="7 18" id="KW-0732">Signal</keyword>
<evidence type="ECO:0000256" key="6">
    <source>
        <dbReference type="ARBA" id="ARBA00022692"/>
    </source>
</evidence>
<comment type="subcellular location">
    <subcellularLocation>
        <location evidence="1 14">Cell outer membrane</location>
        <topology evidence="1 14">Multi-pass membrane protein</topology>
    </subcellularLocation>
</comment>
<gene>
    <name evidence="21" type="ORF">OIK44_19075</name>
</gene>
<evidence type="ECO:0000256" key="1">
    <source>
        <dbReference type="ARBA" id="ARBA00004571"/>
    </source>
</evidence>
<evidence type="ECO:0000256" key="7">
    <source>
        <dbReference type="ARBA" id="ARBA00022729"/>
    </source>
</evidence>
<keyword evidence="11 14" id="KW-0472">Membrane</keyword>
<evidence type="ECO:0000313" key="21">
    <source>
        <dbReference type="EMBL" id="MDC8759690.1"/>
    </source>
</evidence>
<dbReference type="EMBL" id="JAQQXR010000008">
    <property type="protein sequence ID" value="MDC8759690.1"/>
    <property type="molecule type" value="Genomic_DNA"/>
</dbReference>
<dbReference type="InterPro" id="IPR037066">
    <property type="entry name" value="Plug_dom_sf"/>
</dbReference>
<protein>
    <submittedName>
        <fullName evidence="21">TonB-dependent siderophore receptor</fullName>
    </submittedName>
</protein>
<feature type="short sequence motif" description="TonB C-terminal box" evidence="15">
    <location>
        <begin position="720"/>
        <end position="737"/>
    </location>
</feature>
<evidence type="ECO:0000256" key="9">
    <source>
        <dbReference type="ARBA" id="ARBA00023065"/>
    </source>
</evidence>
<dbReference type="InterPro" id="IPR012910">
    <property type="entry name" value="Plug_dom"/>
</dbReference>
<evidence type="ECO:0000256" key="5">
    <source>
        <dbReference type="ARBA" id="ARBA00022496"/>
    </source>
</evidence>
<dbReference type="InterPro" id="IPR000531">
    <property type="entry name" value="Beta-barrel_TonB"/>
</dbReference>
<comment type="caution">
    <text evidence="21">The sequence shown here is derived from an EMBL/GenBank/DDBJ whole genome shotgun (WGS) entry which is preliminary data.</text>
</comment>
<evidence type="ECO:0000256" key="10">
    <source>
        <dbReference type="ARBA" id="ARBA00023077"/>
    </source>
</evidence>
<name>A0ABT5K4S6_9BURK</name>
<dbReference type="PROSITE" id="PS01156">
    <property type="entry name" value="TONB_DEPENDENT_REC_2"/>
    <property type="match status" value="1"/>
</dbReference>
<dbReference type="PROSITE" id="PS52016">
    <property type="entry name" value="TONB_DEPENDENT_REC_3"/>
    <property type="match status" value="1"/>
</dbReference>
<evidence type="ECO:0000256" key="17">
    <source>
        <dbReference type="SAM" id="MobiDB-lite"/>
    </source>
</evidence>
<dbReference type="RefSeq" id="WP_273673020.1">
    <property type="nucleotide sequence ID" value="NZ_JAQQXR010000008.1"/>
</dbReference>
<evidence type="ECO:0000313" key="22">
    <source>
        <dbReference type="Proteomes" id="UP001221208"/>
    </source>
</evidence>
<evidence type="ECO:0000256" key="2">
    <source>
        <dbReference type="ARBA" id="ARBA00009810"/>
    </source>
</evidence>
<dbReference type="Gene3D" id="2.170.130.10">
    <property type="entry name" value="TonB-dependent receptor, plug domain"/>
    <property type="match status" value="1"/>
</dbReference>
<dbReference type="InterPro" id="IPR036942">
    <property type="entry name" value="Beta-barrel_TonB_sf"/>
</dbReference>
<dbReference type="PANTHER" id="PTHR32552">
    <property type="entry name" value="FERRICHROME IRON RECEPTOR-RELATED"/>
    <property type="match status" value="1"/>
</dbReference>
<dbReference type="NCBIfam" id="TIGR01783">
    <property type="entry name" value="TonB-siderophor"/>
    <property type="match status" value="1"/>
</dbReference>
<keyword evidence="12 21" id="KW-0675">Receptor</keyword>
<evidence type="ECO:0000256" key="18">
    <source>
        <dbReference type="SAM" id="SignalP"/>
    </source>
</evidence>
<dbReference type="InterPro" id="IPR010917">
    <property type="entry name" value="TonB_rcpt_CS"/>
</dbReference>
<dbReference type="InterPro" id="IPR010105">
    <property type="entry name" value="TonB_sidphr_rcpt"/>
</dbReference>
<dbReference type="SUPFAM" id="SSF56935">
    <property type="entry name" value="Porins"/>
    <property type="match status" value="1"/>
</dbReference>
<evidence type="ECO:0000256" key="14">
    <source>
        <dbReference type="PROSITE-ProRule" id="PRU01360"/>
    </source>
</evidence>
<dbReference type="Gene3D" id="2.40.170.20">
    <property type="entry name" value="TonB-dependent receptor, beta-barrel domain"/>
    <property type="match status" value="1"/>
</dbReference>
<evidence type="ECO:0000256" key="4">
    <source>
        <dbReference type="ARBA" id="ARBA00022452"/>
    </source>
</evidence>
<dbReference type="Proteomes" id="UP001221208">
    <property type="component" value="Unassembled WGS sequence"/>
</dbReference>
<keyword evidence="8" id="KW-0408">Iron</keyword>